<dbReference type="EMBL" id="JAPFIT010000033">
    <property type="protein sequence ID" value="MDC5743443.1"/>
    <property type="molecule type" value="Genomic_DNA"/>
</dbReference>
<dbReference type="Proteomes" id="UP001150001">
    <property type="component" value="Unassembled WGS sequence"/>
</dbReference>
<keyword evidence="2 3" id="KW-0663">Pyridoxal phosphate</keyword>
<dbReference type="GO" id="GO:0030170">
    <property type="term" value="F:pyridoxal phosphate binding"/>
    <property type="evidence" value="ECO:0007669"/>
    <property type="project" value="UniProtKB-UniRule"/>
</dbReference>
<evidence type="ECO:0000256" key="1">
    <source>
        <dbReference type="ARBA" id="ARBA00001933"/>
    </source>
</evidence>
<comment type="pathway">
    <text evidence="3">One-carbon metabolism; tetrahydrofolate interconversion.</text>
</comment>
<reference evidence="7 9" key="1">
    <citation type="submission" date="2016-03" db="EMBL/GenBank/DDBJ databases">
        <title>Draft genome sequence of the Vibrio tubiashii subs. europaeus.</title>
        <authorList>
            <person name="Spinard E."/>
            <person name="Dubert J."/>
            <person name="Nelson D.R."/>
            <person name="Barja J.L."/>
        </authorList>
    </citation>
    <scope>NUCLEOTIDE SEQUENCE [LARGE SCALE GENOMIC DNA]</scope>
    <source>
        <strain evidence="9">PP-638</strain>
        <strain evidence="7">PP2-638</strain>
        <plasmid evidence="7">p251_like</plasmid>
    </source>
</reference>
<evidence type="ECO:0000256" key="3">
    <source>
        <dbReference type="HAMAP-Rule" id="MF_00051"/>
    </source>
</evidence>
<dbReference type="InterPro" id="IPR015424">
    <property type="entry name" value="PyrdxlP-dep_Trfase"/>
</dbReference>
<comment type="caution">
    <text evidence="3">Lacks conserved residue(s) required for the propagation of feature annotation.</text>
</comment>
<dbReference type="HAMAP" id="MF_00051">
    <property type="entry name" value="SHMT"/>
    <property type="match status" value="1"/>
</dbReference>
<evidence type="ECO:0000259" key="5">
    <source>
        <dbReference type="Pfam" id="PF00464"/>
    </source>
</evidence>
<sequence>MKILEISDLEVQELVSREEARQQSTLSMLASENIQTKNSLLAQSSLFANKTLEGYPGKRFHAGGQLADQLELLCIDRAKALFGCQYANVQAHSGSQANHIVYNALLAPGDAVLALSLDAGGHLSHGAKVNQTSALYRFQHYGVDDGDLINYAQIQELADRHQPKIILCGGSSYTREIDFSAIADIANSVGAYLFVDMAHFAGQVAAGRYSNPLEYADIATTTLYKSLAGPRGAIILAQSSDIGARIDRSLFPGYQGTPSINNIAAKAICLHEASTQEFKSYIDLSISLAKQLCFTLKNRGLELVTDGTDTSMVLVDLRQQMISGKQASDLLERCGIIVNHNVAPNDTRSVMEGSAVRLSTNVMARRRIKDDNAQIIFDIIADVFISLIQEKPFDFKAASETVAHICQRHPVASVLSIEHMEPELSVVA</sequence>
<comment type="catalytic activity">
    <reaction evidence="3">
        <text>(6R)-5,10-methylene-5,6,7,8-tetrahydrofolate + glycine + H2O = (6S)-5,6,7,8-tetrahydrofolate + L-serine</text>
        <dbReference type="Rhea" id="RHEA:15481"/>
        <dbReference type="ChEBI" id="CHEBI:15377"/>
        <dbReference type="ChEBI" id="CHEBI:15636"/>
        <dbReference type="ChEBI" id="CHEBI:33384"/>
        <dbReference type="ChEBI" id="CHEBI:57305"/>
        <dbReference type="ChEBI" id="CHEBI:57453"/>
        <dbReference type="EC" id="2.1.2.1"/>
    </reaction>
</comment>
<accession>A0A178J3V5</accession>
<gene>
    <name evidence="3" type="primary">glyA</name>
    <name evidence="7" type="ORF">AZ468_23935</name>
    <name evidence="8" type="ORF">HOO69_16110</name>
    <name evidence="6" type="ORF">OPW20_25620</name>
</gene>
<keyword evidence="7" id="KW-0489">Methyltransferase</keyword>
<evidence type="ECO:0000256" key="4">
    <source>
        <dbReference type="PIRSR" id="PIRSR000412-50"/>
    </source>
</evidence>
<keyword evidence="3" id="KW-0554">One-carbon metabolism</keyword>
<evidence type="ECO:0000313" key="9">
    <source>
        <dbReference type="Proteomes" id="UP000094761"/>
    </source>
</evidence>
<evidence type="ECO:0000313" key="11">
    <source>
        <dbReference type="Proteomes" id="UP001150001"/>
    </source>
</evidence>
<dbReference type="Gene3D" id="3.40.640.10">
    <property type="entry name" value="Type I PLP-dependent aspartate aminotransferase-like (Major domain)"/>
    <property type="match status" value="1"/>
</dbReference>
<comment type="function">
    <text evidence="3">Catalyzes the reversible interconversion of serine and glycine with tetrahydrofolate (THF) serving as the one-carbon carrier. This reaction serves as the major source of one-carbon groups required for the biosynthesis of purines, thymidylate, methionine, and other important biomolecules.</text>
</comment>
<dbReference type="GeneID" id="23447918"/>
<dbReference type="AlphaFoldDB" id="A0A178J3V5"/>
<dbReference type="RefSeq" id="WP_004747981.1">
    <property type="nucleotide sequence ID" value="NZ_CP053542.1"/>
</dbReference>
<keyword evidence="7" id="KW-0614">Plasmid</keyword>
<dbReference type="Proteomes" id="UP000094761">
    <property type="component" value="Unassembled WGS sequence"/>
</dbReference>
<dbReference type="UniPathway" id="UPA00193"/>
<feature type="modified residue" description="N6-(pyridoxal phosphate)lysine" evidence="3 4">
    <location>
        <position position="225"/>
    </location>
</feature>
<dbReference type="GO" id="GO:0004372">
    <property type="term" value="F:glycine hydroxymethyltransferase activity"/>
    <property type="evidence" value="ECO:0007669"/>
    <property type="project" value="UniProtKB-EC"/>
</dbReference>
<dbReference type="PANTHER" id="PTHR11680:SF35">
    <property type="entry name" value="SERINE HYDROXYMETHYLTRANSFERASE 1"/>
    <property type="match status" value="1"/>
</dbReference>
<evidence type="ECO:0000256" key="2">
    <source>
        <dbReference type="ARBA" id="ARBA00022898"/>
    </source>
</evidence>
<dbReference type="EC" id="2.1.2.1" evidence="3"/>
<geneLocation type="plasmid" evidence="8">
    <name>pVEu</name>
</geneLocation>
<feature type="binding site" evidence="3">
    <location>
        <begin position="121"/>
        <end position="123"/>
    </location>
    <ligand>
        <name>(6S)-5,6,7,8-tetrahydrofolate</name>
        <dbReference type="ChEBI" id="CHEBI:57453"/>
    </ligand>
</feature>
<evidence type="ECO:0000313" key="6">
    <source>
        <dbReference type="EMBL" id="MDC5743443.1"/>
    </source>
</evidence>
<dbReference type="CDD" id="cd00378">
    <property type="entry name" value="SHMT"/>
    <property type="match status" value="1"/>
</dbReference>
<evidence type="ECO:0000313" key="10">
    <source>
        <dbReference type="Proteomes" id="UP000501443"/>
    </source>
</evidence>
<protein>
    <recommendedName>
        <fullName evidence="3">Probable serine hydroxymethyltransferase</fullName>
        <shortName evidence="3">SHMT</shortName>
        <shortName evidence="3">Serine methylase</shortName>
        <ecNumber evidence="3">2.1.2.1</ecNumber>
    </recommendedName>
</protein>
<dbReference type="GeneID" id="78078773"/>
<keyword evidence="3 7" id="KW-0808">Transferase</keyword>
<dbReference type="SUPFAM" id="SSF53383">
    <property type="entry name" value="PLP-dependent transferases"/>
    <property type="match status" value="1"/>
</dbReference>
<evidence type="ECO:0000313" key="7">
    <source>
        <dbReference type="EMBL" id="OAM96743.1"/>
    </source>
</evidence>
<dbReference type="InterPro" id="IPR001085">
    <property type="entry name" value="Ser_HO-MeTrfase"/>
</dbReference>
<dbReference type="OrthoDB" id="9865951at2"/>
<name>A0A178J3V5_9VIBR</name>
<organism evidence="7 9">
    <name type="scientific">Vibrio europaeus</name>
    <dbReference type="NCBI Taxonomy" id="300876"/>
    <lineage>
        <taxon>Bacteria</taxon>
        <taxon>Pseudomonadati</taxon>
        <taxon>Pseudomonadota</taxon>
        <taxon>Gammaproteobacteria</taxon>
        <taxon>Vibrionales</taxon>
        <taxon>Vibrionaceae</taxon>
        <taxon>Vibrio</taxon>
        <taxon>Vibrio oreintalis group</taxon>
    </lineage>
</organism>
<comment type="cofactor">
    <cofactor evidence="1 3 4">
        <name>pyridoxal 5'-phosphate</name>
        <dbReference type="ChEBI" id="CHEBI:597326"/>
    </cofactor>
</comment>
<dbReference type="GO" id="GO:0035999">
    <property type="term" value="P:tetrahydrofolate interconversion"/>
    <property type="evidence" value="ECO:0007669"/>
    <property type="project" value="UniProtKB-UniRule"/>
</dbReference>
<dbReference type="GO" id="GO:0008168">
    <property type="term" value="F:methyltransferase activity"/>
    <property type="evidence" value="ECO:0007669"/>
    <property type="project" value="UniProtKB-KW"/>
</dbReference>
<dbReference type="InterPro" id="IPR015421">
    <property type="entry name" value="PyrdxlP-dep_Trfase_major"/>
</dbReference>
<dbReference type="InterPro" id="IPR049943">
    <property type="entry name" value="Ser_HO-MeTrfase-like"/>
</dbReference>
<dbReference type="EMBL" id="LUAX01000008">
    <property type="protein sequence ID" value="OAM96743.1"/>
    <property type="molecule type" value="Genomic_DNA"/>
</dbReference>
<dbReference type="EMBL" id="CP053542">
    <property type="protein sequence ID" value="QJY38100.1"/>
    <property type="molecule type" value="Genomic_DNA"/>
</dbReference>
<evidence type="ECO:0000313" key="8">
    <source>
        <dbReference type="EMBL" id="QJY38100.1"/>
    </source>
</evidence>
<dbReference type="PANTHER" id="PTHR11680">
    <property type="entry name" value="SERINE HYDROXYMETHYLTRANSFERASE"/>
    <property type="match status" value="1"/>
</dbReference>
<dbReference type="GO" id="GO:0005829">
    <property type="term" value="C:cytosol"/>
    <property type="evidence" value="ECO:0007669"/>
    <property type="project" value="TreeGrafter"/>
</dbReference>
<dbReference type="Gene3D" id="3.90.1150.10">
    <property type="entry name" value="Aspartate Aminotransferase, domain 1"/>
    <property type="match status" value="1"/>
</dbReference>
<reference evidence="6" key="3">
    <citation type="submission" date="2022-11" db="EMBL/GenBank/DDBJ databases">
        <title>Role of the vibriolysin VemA secreted by the emergent pathogen Vibrio europaeus in the colonization of Manila clam mucus.</title>
        <authorList>
            <person name="Martinez C."/>
            <person name="Rodriguez S."/>
            <person name="Vences A."/>
            <person name="Barja J.L."/>
            <person name="Toranzo A.E."/>
            <person name="Dubert J."/>
        </authorList>
    </citation>
    <scope>NUCLEOTIDE SEQUENCE</scope>
    <source>
        <strain evidence="6">3454</strain>
    </source>
</reference>
<comment type="similarity">
    <text evidence="3">Belongs to the SHMT family.</text>
</comment>
<dbReference type="NCBIfam" id="NF000586">
    <property type="entry name" value="PRK00011.1"/>
    <property type="match status" value="1"/>
</dbReference>
<dbReference type="Proteomes" id="UP000501443">
    <property type="component" value="Plasmid pveu"/>
</dbReference>
<keyword evidence="11" id="KW-1185">Reference proteome</keyword>
<comment type="subunit">
    <text evidence="3">Homodimer.</text>
</comment>
<dbReference type="Pfam" id="PF00464">
    <property type="entry name" value="SHMT"/>
    <property type="match status" value="1"/>
</dbReference>
<dbReference type="InterPro" id="IPR039429">
    <property type="entry name" value="SHMT-like_dom"/>
</dbReference>
<feature type="binding site" evidence="3">
    <location>
        <position position="117"/>
    </location>
    <ligand>
        <name>(6S)-5,6,7,8-tetrahydrofolate</name>
        <dbReference type="ChEBI" id="CHEBI:57453"/>
    </ligand>
</feature>
<keyword evidence="3" id="KW-0963">Cytoplasm</keyword>
<comment type="subcellular location">
    <subcellularLocation>
        <location evidence="3">Cytoplasm</location>
    </subcellularLocation>
</comment>
<dbReference type="GO" id="GO:0032259">
    <property type="term" value="P:methylation"/>
    <property type="evidence" value="ECO:0007669"/>
    <property type="project" value="UniProtKB-KW"/>
</dbReference>
<geneLocation type="plasmid" evidence="7">
    <name>p251_like</name>
</geneLocation>
<geneLocation type="plasmid" evidence="10">
    <name>pveu</name>
</geneLocation>
<dbReference type="PIRSF" id="PIRSF000412">
    <property type="entry name" value="SHMT"/>
    <property type="match status" value="1"/>
</dbReference>
<dbReference type="InterPro" id="IPR015422">
    <property type="entry name" value="PyrdxlP-dep_Trfase_small"/>
</dbReference>
<dbReference type="GO" id="GO:0019264">
    <property type="term" value="P:glycine biosynthetic process from serine"/>
    <property type="evidence" value="ECO:0007669"/>
    <property type="project" value="InterPro"/>
</dbReference>
<reference evidence="8 10" key="2">
    <citation type="submission" date="2020-05" db="EMBL/GenBank/DDBJ databases">
        <title>First description outside Europe of the emergent pathogen for shellfish aquaculture Vibrio europaeus.</title>
        <authorList>
            <person name="Dubert J."/>
            <person name="Rojas R."/>
        </authorList>
    </citation>
    <scope>NUCLEOTIDE SEQUENCE [LARGE SCALE GENOMIC DNA]</scope>
    <source>
        <strain evidence="8 10">NPI-1</strain>
        <plasmid evidence="10">pveu</plasmid>
        <plasmid evidence="8">pVEu</plasmid>
    </source>
</reference>
<feature type="domain" description="Serine hydroxymethyltransferase-like" evidence="5">
    <location>
        <begin position="5"/>
        <end position="379"/>
    </location>
</feature>
<proteinExistence type="inferred from homology"/>